<dbReference type="Pfam" id="PF00396">
    <property type="entry name" value="Granulin"/>
    <property type="match status" value="4"/>
</dbReference>
<reference evidence="7" key="1">
    <citation type="submission" date="2025-08" db="UniProtKB">
        <authorList>
            <consortium name="Ensembl"/>
        </authorList>
    </citation>
    <scope>IDENTIFICATION</scope>
</reference>
<comment type="similarity">
    <text evidence="2">Belongs to the granulin family.</text>
</comment>
<dbReference type="SMART" id="SM00277">
    <property type="entry name" value="GRAN"/>
    <property type="match status" value="4"/>
</dbReference>
<dbReference type="Proteomes" id="UP000694555">
    <property type="component" value="Unplaced"/>
</dbReference>
<feature type="domain" description="Granulins" evidence="6">
    <location>
        <begin position="341"/>
        <end position="354"/>
    </location>
</feature>
<keyword evidence="8" id="KW-1185">Reference proteome</keyword>
<sequence>MRGSPYSPKSGDGARVGTGAKGGQEQVGRGHSFSPGGPQAWSWGSLGGQAGLRPPFLPPQAVCCPDHVHCCPQGYTCDPEGGSCLQERGGRLPWVQKTPALTREKDVQCDEETSCPDGNTCCRLSSGSWGCCPLEEVWGYRGVCAQRGTRAGVPCAPWDRQMCPAWSWGSLGGQAGLRPPFLPPQAVCCPDHVHCCPQGYTCDPEGGSCLQERGGRLPWVQKTPALTREKDVQCDEETSCPDGNTCCRLSSGAWGCCPLEEAVCCPDHVHCCPQGYTCDPEGGSCLQERGGRLPWVQKTPVLTRGKDVQCDEETSCPDGNTCCRLSLGTWGCCPLEQAVCCGDHQHCCPRGYTCNVATQSCEKLLAPTPLLPAAPMAVTAVLGGPAALGGVGDAAPSAGTCPRPAGCCSDVPGDPLRVSSPQ</sequence>
<protein>
    <submittedName>
        <fullName evidence="7">Granulin precursor</fullName>
    </submittedName>
</protein>
<feature type="domain" description="Granulins" evidence="6">
    <location>
        <begin position="265"/>
        <end position="278"/>
    </location>
</feature>
<dbReference type="InterPro" id="IPR039036">
    <property type="entry name" value="Granulin_fam"/>
</dbReference>
<name>A0A8C0BN27_9AVES</name>
<accession>A0A8C0BN27</accession>
<dbReference type="PANTHER" id="PTHR12274">
    <property type="entry name" value="GRANULIN"/>
    <property type="match status" value="1"/>
</dbReference>
<evidence type="ECO:0000256" key="1">
    <source>
        <dbReference type="ARBA" id="ARBA00004613"/>
    </source>
</evidence>
<feature type="region of interest" description="Disordered" evidence="5">
    <location>
        <begin position="1"/>
        <end position="41"/>
    </location>
</feature>
<dbReference type="Ensembl" id="ENSBJAT00000019718.1">
    <property type="protein sequence ID" value="ENSBJAP00000019190.1"/>
    <property type="gene ID" value="ENSBJAG00000012624.1"/>
</dbReference>
<dbReference type="GO" id="GO:0005576">
    <property type="term" value="C:extracellular region"/>
    <property type="evidence" value="ECO:0007669"/>
    <property type="project" value="UniProtKB-SubCell"/>
</dbReference>
<dbReference type="SUPFAM" id="SSF57277">
    <property type="entry name" value="Granulin repeat"/>
    <property type="match status" value="3"/>
</dbReference>
<keyword evidence="3" id="KW-0964">Secreted</keyword>
<dbReference type="AlphaFoldDB" id="A0A8C0BN27"/>
<dbReference type="InterPro" id="IPR037277">
    <property type="entry name" value="Granulin_sf"/>
</dbReference>
<comment type="subcellular location">
    <subcellularLocation>
        <location evidence="1">Secreted</location>
    </subcellularLocation>
</comment>
<dbReference type="InterPro" id="IPR000118">
    <property type="entry name" value="Granulin"/>
</dbReference>
<dbReference type="FunFam" id="2.10.25.160:FF:000001">
    <property type="entry name" value="Granulin precursor"/>
    <property type="match status" value="2"/>
</dbReference>
<evidence type="ECO:0000256" key="5">
    <source>
        <dbReference type="SAM" id="MobiDB-lite"/>
    </source>
</evidence>
<keyword evidence="4" id="KW-1015">Disulfide bond</keyword>
<evidence type="ECO:0000256" key="4">
    <source>
        <dbReference type="ARBA" id="ARBA00023157"/>
    </source>
</evidence>
<evidence type="ECO:0000256" key="3">
    <source>
        <dbReference type="ARBA" id="ARBA00022525"/>
    </source>
</evidence>
<feature type="domain" description="Granulins" evidence="6">
    <location>
        <begin position="189"/>
        <end position="202"/>
    </location>
</feature>
<dbReference type="PROSITE" id="PS00799">
    <property type="entry name" value="GRANULINS"/>
    <property type="match status" value="4"/>
</dbReference>
<feature type="domain" description="Granulins" evidence="6">
    <location>
        <begin position="64"/>
        <end position="77"/>
    </location>
</feature>
<proteinExistence type="inferred from homology"/>
<organism evidence="7 8">
    <name type="scientific">Buteo japonicus</name>
    <dbReference type="NCBI Taxonomy" id="224669"/>
    <lineage>
        <taxon>Eukaryota</taxon>
        <taxon>Metazoa</taxon>
        <taxon>Chordata</taxon>
        <taxon>Craniata</taxon>
        <taxon>Vertebrata</taxon>
        <taxon>Euteleostomi</taxon>
        <taxon>Archelosauria</taxon>
        <taxon>Archosauria</taxon>
        <taxon>Dinosauria</taxon>
        <taxon>Saurischia</taxon>
        <taxon>Theropoda</taxon>
        <taxon>Coelurosauria</taxon>
        <taxon>Aves</taxon>
        <taxon>Neognathae</taxon>
        <taxon>Neoaves</taxon>
        <taxon>Telluraves</taxon>
        <taxon>Accipitrimorphae</taxon>
        <taxon>Accipitriformes</taxon>
        <taxon>Accipitridae</taxon>
        <taxon>Accipitrinae</taxon>
        <taxon>Buteo</taxon>
    </lineage>
</organism>
<evidence type="ECO:0000313" key="7">
    <source>
        <dbReference type="Ensembl" id="ENSBJAP00000019190.1"/>
    </source>
</evidence>
<reference evidence="7" key="2">
    <citation type="submission" date="2025-09" db="UniProtKB">
        <authorList>
            <consortium name="Ensembl"/>
        </authorList>
    </citation>
    <scope>IDENTIFICATION</scope>
</reference>
<dbReference type="Gene3D" id="2.10.25.160">
    <property type="entry name" value="Granulin"/>
    <property type="match status" value="4"/>
</dbReference>
<evidence type="ECO:0000256" key="2">
    <source>
        <dbReference type="ARBA" id="ARBA00010093"/>
    </source>
</evidence>
<evidence type="ECO:0000313" key="8">
    <source>
        <dbReference type="Proteomes" id="UP000694555"/>
    </source>
</evidence>
<evidence type="ECO:0000259" key="6">
    <source>
        <dbReference type="PROSITE" id="PS00799"/>
    </source>
</evidence>
<dbReference type="PANTHER" id="PTHR12274:SF3">
    <property type="entry name" value="PROGRANULIN"/>
    <property type="match status" value="1"/>
</dbReference>